<organism evidence="2">
    <name type="scientific">Hellea balneolensis</name>
    <dbReference type="NCBI Taxonomy" id="287478"/>
    <lineage>
        <taxon>Bacteria</taxon>
        <taxon>Pseudomonadati</taxon>
        <taxon>Pseudomonadota</taxon>
        <taxon>Alphaproteobacteria</taxon>
        <taxon>Maricaulales</taxon>
        <taxon>Robiginitomaculaceae</taxon>
        <taxon>Hellea</taxon>
    </lineage>
</organism>
<reference evidence="2" key="1">
    <citation type="journal article" date="2020" name="mSystems">
        <title>Genome- and Community-Level Interaction Insights into Carbon Utilization and Element Cycling Functions of Hydrothermarchaeota in Hydrothermal Sediment.</title>
        <authorList>
            <person name="Zhou Z."/>
            <person name="Liu Y."/>
            <person name="Xu W."/>
            <person name="Pan J."/>
            <person name="Luo Z.H."/>
            <person name="Li M."/>
        </authorList>
    </citation>
    <scope>NUCLEOTIDE SEQUENCE [LARGE SCALE GENOMIC DNA]</scope>
    <source>
        <strain evidence="2">HyVt-485</strain>
    </source>
</reference>
<dbReference type="PROSITE" id="PS51257">
    <property type="entry name" value="PROKAR_LIPOPROTEIN"/>
    <property type="match status" value="1"/>
</dbReference>
<dbReference type="GO" id="GO:0016787">
    <property type="term" value="F:hydrolase activity"/>
    <property type="evidence" value="ECO:0007669"/>
    <property type="project" value="UniProtKB-KW"/>
</dbReference>
<proteinExistence type="predicted"/>
<accession>A0A7C5QWQ5</accession>
<sequence>MNKSANIFLGWSMATMLVVAACIGLPKLAGASTSVKEQVRWKTRAESYQASNFGNKSYSGLVEDLAKSQLDTSITNPWMRDLETVDLGGLDSHRAISYAKAARREVQCLAEAVYYEARSETKDGQKAVAEVVLNRVKHKAFPNTICGVVYEGAERTTGCQFSFACDGSTANLPRGKSWQRAQDIAAHMIMGLSPEITRRATHYHTTGVNPAWAQTLRQTRQFDTHVFYRFMPRKSLLRPVSVAP</sequence>
<dbReference type="Pfam" id="PF07486">
    <property type="entry name" value="Hydrolase_2"/>
    <property type="match status" value="1"/>
</dbReference>
<feature type="domain" description="Cell wall hydrolase SleB" evidence="1">
    <location>
        <begin position="120"/>
        <end position="228"/>
    </location>
</feature>
<dbReference type="EMBL" id="DRMJ01000372">
    <property type="protein sequence ID" value="HHL43382.1"/>
    <property type="molecule type" value="Genomic_DNA"/>
</dbReference>
<keyword evidence="2" id="KW-0378">Hydrolase</keyword>
<dbReference type="AlphaFoldDB" id="A0A7C5QWQ5"/>
<gene>
    <name evidence="2" type="ORF">ENJ42_07190</name>
</gene>
<evidence type="ECO:0000259" key="1">
    <source>
        <dbReference type="Pfam" id="PF07486"/>
    </source>
</evidence>
<dbReference type="Gene3D" id="1.10.10.2520">
    <property type="entry name" value="Cell wall hydrolase SleB, domain 1"/>
    <property type="match status" value="1"/>
</dbReference>
<name>A0A7C5QWQ5_9PROT</name>
<dbReference type="Proteomes" id="UP000885830">
    <property type="component" value="Unassembled WGS sequence"/>
</dbReference>
<dbReference type="InterPro" id="IPR011105">
    <property type="entry name" value="Cell_wall_hydrolase_SleB"/>
</dbReference>
<evidence type="ECO:0000313" key="2">
    <source>
        <dbReference type="EMBL" id="HHL43382.1"/>
    </source>
</evidence>
<protein>
    <submittedName>
        <fullName evidence="2">Cell wall hydrolase</fullName>
    </submittedName>
</protein>
<comment type="caution">
    <text evidence="2">The sequence shown here is derived from an EMBL/GenBank/DDBJ whole genome shotgun (WGS) entry which is preliminary data.</text>
</comment>
<dbReference type="InterPro" id="IPR042047">
    <property type="entry name" value="SleB_dom1"/>
</dbReference>